<dbReference type="RefSeq" id="WP_077589365.1">
    <property type="nucleotide sequence ID" value="NZ_CP019640.1"/>
</dbReference>
<keyword evidence="2" id="KW-1185">Reference proteome</keyword>
<dbReference type="OrthoDB" id="10014974at2"/>
<dbReference type="EMBL" id="CP019640">
    <property type="protein sequence ID" value="AQQ53468.1"/>
    <property type="molecule type" value="Genomic_DNA"/>
</dbReference>
<dbReference type="PROSITE" id="PS51257">
    <property type="entry name" value="PROKAR_LIPOPROTEIN"/>
    <property type="match status" value="1"/>
</dbReference>
<name>A0A1Q2KZ38_9BACL</name>
<organism evidence="1 2">
    <name type="scientific">Planococcus lenghuensis</name>
    <dbReference type="NCBI Taxonomy" id="2213202"/>
    <lineage>
        <taxon>Bacteria</taxon>
        <taxon>Bacillati</taxon>
        <taxon>Bacillota</taxon>
        <taxon>Bacilli</taxon>
        <taxon>Bacillales</taxon>
        <taxon>Caryophanaceae</taxon>
        <taxon>Planococcus</taxon>
    </lineage>
</organism>
<dbReference type="AlphaFoldDB" id="A0A1Q2KZ38"/>
<sequence>MKPSKIIIGVLSVSLVLSGCEAGIHENAEGSNEPAAAADWPAMTLEEMKTEADLIAFATVEDTITKETSSGIYAQIATLEVTEAISGTAPGKVELNQSTDFVEEGETYLLFLLKHVTDSYYYIVNYAGIIEEQNGLYSGGILEEDSLSKEEVKSFLSE</sequence>
<dbReference type="Proteomes" id="UP000188184">
    <property type="component" value="Chromosome"/>
</dbReference>
<evidence type="ECO:0000313" key="2">
    <source>
        <dbReference type="Proteomes" id="UP000188184"/>
    </source>
</evidence>
<gene>
    <name evidence="1" type="ORF">B0X71_10540</name>
</gene>
<protein>
    <recommendedName>
        <fullName evidence="3">Lipoprotein</fullName>
    </recommendedName>
</protein>
<dbReference type="KEGG" id="pmar:B0X71_10540"/>
<accession>A0A1Q2KZ38</accession>
<evidence type="ECO:0000313" key="1">
    <source>
        <dbReference type="EMBL" id="AQQ53468.1"/>
    </source>
</evidence>
<proteinExistence type="predicted"/>
<evidence type="ECO:0008006" key="3">
    <source>
        <dbReference type="Google" id="ProtNLM"/>
    </source>
</evidence>
<reference evidence="1 2" key="1">
    <citation type="submission" date="2017-02" db="EMBL/GenBank/DDBJ databases">
        <title>The complete genomic sequence of a novel cold adapted crude oil-degrading bacterium Planococcus qaidamina Y42.</title>
        <authorList>
            <person name="Yang R."/>
        </authorList>
    </citation>
    <scope>NUCLEOTIDE SEQUENCE [LARGE SCALE GENOMIC DNA]</scope>
    <source>
        <strain evidence="1 2">Y42</strain>
    </source>
</reference>